<keyword evidence="4" id="KW-0411">Iron-sulfur</keyword>
<evidence type="ECO:0000259" key="5">
    <source>
        <dbReference type="PROSITE" id="PS51296"/>
    </source>
</evidence>
<dbReference type="Pfam" id="PF00355">
    <property type="entry name" value="Rieske"/>
    <property type="match status" value="1"/>
</dbReference>
<dbReference type="CDD" id="cd03528">
    <property type="entry name" value="Rieske_RO_ferredoxin"/>
    <property type="match status" value="1"/>
</dbReference>
<organism evidence="6 7">
    <name type="scientific">Raineyella fluvialis</name>
    <dbReference type="NCBI Taxonomy" id="2662261"/>
    <lineage>
        <taxon>Bacteria</taxon>
        <taxon>Bacillati</taxon>
        <taxon>Actinomycetota</taxon>
        <taxon>Actinomycetes</taxon>
        <taxon>Propionibacteriales</taxon>
        <taxon>Propionibacteriaceae</taxon>
        <taxon>Raineyella</taxon>
    </lineage>
</organism>
<keyword evidence="2" id="KW-0479">Metal-binding</keyword>
<evidence type="ECO:0000313" key="6">
    <source>
        <dbReference type="EMBL" id="QGF23551.1"/>
    </source>
</evidence>
<evidence type="ECO:0000256" key="2">
    <source>
        <dbReference type="ARBA" id="ARBA00022723"/>
    </source>
</evidence>
<dbReference type="Gene3D" id="2.102.10.10">
    <property type="entry name" value="Rieske [2Fe-2S] iron-sulphur domain"/>
    <property type="match status" value="1"/>
</dbReference>
<dbReference type="GO" id="GO:0046872">
    <property type="term" value="F:metal ion binding"/>
    <property type="evidence" value="ECO:0007669"/>
    <property type="project" value="UniProtKB-KW"/>
</dbReference>
<keyword evidence="7" id="KW-1185">Reference proteome</keyword>
<dbReference type="PANTHER" id="PTHR21496">
    <property type="entry name" value="FERREDOXIN-RELATED"/>
    <property type="match status" value="1"/>
</dbReference>
<dbReference type="RefSeq" id="WP_153572082.1">
    <property type="nucleotide sequence ID" value="NZ_CP045725.1"/>
</dbReference>
<protein>
    <submittedName>
        <fullName evidence="6">Rieske 2Fe-2S domain-containing protein</fullName>
    </submittedName>
</protein>
<dbReference type="PROSITE" id="PS51296">
    <property type="entry name" value="RIESKE"/>
    <property type="match status" value="1"/>
</dbReference>
<dbReference type="GO" id="GO:0016705">
    <property type="term" value="F:oxidoreductase activity, acting on paired donors, with incorporation or reduction of molecular oxygen"/>
    <property type="evidence" value="ECO:0007669"/>
    <property type="project" value="UniProtKB-ARBA"/>
</dbReference>
<dbReference type="GO" id="GO:0004497">
    <property type="term" value="F:monooxygenase activity"/>
    <property type="evidence" value="ECO:0007669"/>
    <property type="project" value="UniProtKB-ARBA"/>
</dbReference>
<keyword evidence="3" id="KW-0408">Iron</keyword>
<dbReference type="Proteomes" id="UP000386847">
    <property type="component" value="Chromosome"/>
</dbReference>
<dbReference type="AlphaFoldDB" id="A0A5Q2FAX9"/>
<proteinExistence type="predicted"/>
<sequence>MSEKLEPIKVADVGDIEDEEAIVVDGATNGTGRDIAVFFSDGKYYAIDDTCTHEEASLADGWIEGEEVECPIHSARFSLCTGAALCLPASIPARTHKVELRGDEIWLHPGVPVEGAVTQVTA</sequence>
<dbReference type="GO" id="GO:0051537">
    <property type="term" value="F:2 iron, 2 sulfur cluster binding"/>
    <property type="evidence" value="ECO:0007669"/>
    <property type="project" value="UniProtKB-KW"/>
</dbReference>
<evidence type="ECO:0000256" key="4">
    <source>
        <dbReference type="ARBA" id="ARBA00023014"/>
    </source>
</evidence>
<dbReference type="SUPFAM" id="SSF50022">
    <property type="entry name" value="ISP domain"/>
    <property type="match status" value="1"/>
</dbReference>
<keyword evidence="1" id="KW-0001">2Fe-2S</keyword>
<evidence type="ECO:0000313" key="7">
    <source>
        <dbReference type="Proteomes" id="UP000386847"/>
    </source>
</evidence>
<evidence type="ECO:0000256" key="3">
    <source>
        <dbReference type="ARBA" id="ARBA00023004"/>
    </source>
</evidence>
<dbReference type="KEGG" id="rain:Rai3103_07610"/>
<feature type="domain" description="Rieske" evidence="5">
    <location>
        <begin position="8"/>
        <end position="107"/>
    </location>
</feature>
<name>A0A5Q2FAX9_9ACTN</name>
<dbReference type="EMBL" id="CP045725">
    <property type="protein sequence ID" value="QGF23551.1"/>
    <property type="molecule type" value="Genomic_DNA"/>
</dbReference>
<accession>A0A5Q2FAX9</accession>
<gene>
    <name evidence="6" type="ORF">Rai3103_07610</name>
</gene>
<evidence type="ECO:0000256" key="1">
    <source>
        <dbReference type="ARBA" id="ARBA00022714"/>
    </source>
</evidence>
<reference evidence="6 7" key="1">
    <citation type="submission" date="2019-10" db="EMBL/GenBank/DDBJ databases">
        <title>Genomic analysis of Raineyella sp. CBA3103.</title>
        <authorList>
            <person name="Roh S.W."/>
        </authorList>
    </citation>
    <scope>NUCLEOTIDE SEQUENCE [LARGE SCALE GENOMIC DNA]</scope>
    <source>
        <strain evidence="6 7">CBA3103</strain>
    </source>
</reference>
<dbReference type="PANTHER" id="PTHR21496:SF23">
    <property type="entry name" value="3-PHENYLPROPIONATE_CINNAMIC ACID DIOXYGENASE FERREDOXIN SUBUNIT"/>
    <property type="match status" value="1"/>
</dbReference>
<dbReference type="InterPro" id="IPR036922">
    <property type="entry name" value="Rieske_2Fe-2S_sf"/>
</dbReference>
<dbReference type="InterPro" id="IPR017941">
    <property type="entry name" value="Rieske_2Fe-2S"/>
</dbReference>